<evidence type="ECO:0000313" key="2">
    <source>
        <dbReference type="Proteomes" id="UP001499967"/>
    </source>
</evidence>
<keyword evidence="2" id="KW-1185">Reference proteome</keyword>
<reference evidence="1 2" key="1">
    <citation type="journal article" date="2019" name="Int. J. Syst. Evol. Microbiol.">
        <title>The Global Catalogue of Microorganisms (GCM) 10K type strain sequencing project: providing services to taxonomists for standard genome sequencing and annotation.</title>
        <authorList>
            <consortium name="The Broad Institute Genomics Platform"/>
            <consortium name="The Broad Institute Genome Sequencing Center for Infectious Disease"/>
            <person name="Wu L."/>
            <person name="Ma J."/>
        </authorList>
    </citation>
    <scope>NUCLEOTIDE SEQUENCE [LARGE SCALE GENOMIC DNA]</scope>
    <source>
        <strain evidence="1 2">JCM 11117</strain>
    </source>
</reference>
<sequence length="79" mass="8818">MQYAVWSRPFVKVPLDKRSPEEYQDSHTVCSRQAVELLGGDDEEMLPMTQTISGSAARNGSGDPPPFIDVRVIHQTTDK</sequence>
<dbReference type="Proteomes" id="UP001499967">
    <property type="component" value="Unassembled WGS sequence"/>
</dbReference>
<protein>
    <submittedName>
        <fullName evidence="1">Uncharacterized protein</fullName>
    </submittedName>
</protein>
<comment type="caution">
    <text evidence="1">The sequence shown here is derived from an EMBL/GenBank/DDBJ whole genome shotgun (WGS) entry which is preliminary data.</text>
</comment>
<name>A0ABN1N7Z9_9PSEU</name>
<evidence type="ECO:0000313" key="1">
    <source>
        <dbReference type="EMBL" id="GAA0896595.1"/>
    </source>
</evidence>
<organism evidence="1 2">
    <name type="scientific">Pseudonocardia zijingensis</name>
    <dbReference type="NCBI Taxonomy" id="153376"/>
    <lineage>
        <taxon>Bacteria</taxon>
        <taxon>Bacillati</taxon>
        <taxon>Actinomycetota</taxon>
        <taxon>Actinomycetes</taxon>
        <taxon>Pseudonocardiales</taxon>
        <taxon>Pseudonocardiaceae</taxon>
        <taxon>Pseudonocardia</taxon>
    </lineage>
</organism>
<accession>A0ABN1N7Z9</accession>
<proteinExistence type="predicted"/>
<gene>
    <name evidence="1" type="ORF">GCM10009559_55520</name>
</gene>
<dbReference type="EMBL" id="BAAAHP010000175">
    <property type="protein sequence ID" value="GAA0896595.1"/>
    <property type="molecule type" value="Genomic_DNA"/>
</dbReference>